<dbReference type="VEuPathDB" id="PiroplasmaDB:BEWA_051140"/>
<dbReference type="InterPro" id="IPR007120">
    <property type="entry name" value="DNA-dir_RNAP_su2_dom"/>
</dbReference>
<feature type="domain" description="DNA-directed RNA polymerase subunit 2 hybrid-binding" evidence="15">
    <location>
        <begin position="530"/>
        <end position="930"/>
    </location>
</feature>
<dbReference type="InterPro" id="IPR037033">
    <property type="entry name" value="DNA-dir_RNAP_su2_hyb_sf"/>
</dbReference>
<evidence type="ECO:0000256" key="6">
    <source>
        <dbReference type="ARBA" id="ARBA00022478"/>
    </source>
</evidence>
<evidence type="ECO:0000256" key="13">
    <source>
        <dbReference type="RuleBase" id="RU000434"/>
    </source>
</evidence>
<feature type="domain" description="RNA polymerase Rpb2" evidence="16">
    <location>
        <begin position="933"/>
        <end position="963"/>
    </location>
</feature>
<dbReference type="InterPro" id="IPR007121">
    <property type="entry name" value="RNA_pol_bsu_CS"/>
</dbReference>
<evidence type="ECO:0000256" key="11">
    <source>
        <dbReference type="ARBA" id="ARBA00023163"/>
    </source>
</evidence>
<comment type="subunit">
    <text evidence="12">In plastids the minimal PEP RNA polymerase catalytic core is composed of four subunits: alpha, beta, beta', and beta''. When a (nuclear-encoded) sigma factor is associated with the core the holoenzyme is formed, which can initiate transcription.</text>
</comment>
<dbReference type="Pfam" id="PF04560">
    <property type="entry name" value="RNA_pol_Rpb2_7"/>
    <property type="match status" value="1"/>
</dbReference>
<dbReference type="Gene3D" id="2.40.50.100">
    <property type="match status" value="1"/>
</dbReference>
<evidence type="ECO:0000256" key="14">
    <source>
        <dbReference type="RuleBase" id="RU363031"/>
    </source>
</evidence>
<comment type="caution">
    <text evidence="18">The sequence shown here is derived from an EMBL/GenBank/DDBJ whole genome shotgun (WGS) entry which is preliminary data.</text>
</comment>
<evidence type="ECO:0000259" key="15">
    <source>
        <dbReference type="Pfam" id="PF00562"/>
    </source>
</evidence>
<comment type="similarity">
    <text evidence="3 13">Belongs to the RNA polymerase beta chain family.</text>
</comment>
<dbReference type="GO" id="GO:0032549">
    <property type="term" value="F:ribonucleoside binding"/>
    <property type="evidence" value="ECO:0007669"/>
    <property type="project" value="InterPro"/>
</dbReference>
<evidence type="ECO:0000256" key="7">
    <source>
        <dbReference type="ARBA" id="ARBA00022640"/>
    </source>
</evidence>
<keyword evidence="7" id="KW-0934">Plastid</keyword>
<dbReference type="AlphaFoldDB" id="L1L9M4"/>
<evidence type="ECO:0000256" key="8">
    <source>
        <dbReference type="ARBA" id="ARBA00022679"/>
    </source>
</evidence>
<reference evidence="18 19" key="1">
    <citation type="journal article" date="2012" name="BMC Genomics">
        <title>Comparative genomic analysis and phylogenetic position of Theileria equi.</title>
        <authorList>
            <person name="Kappmeyer L.S."/>
            <person name="Thiagarajan M."/>
            <person name="Herndon D.R."/>
            <person name="Ramsay J.D."/>
            <person name="Caler E."/>
            <person name="Djikeng A."/>
            <person name="Gillespie J.J."/>
            <person name="Lau A.O."/>
            <person name="Roalson E.H."/>
            <person name="Silva J.C."/>
            <person name="Silva M.G."/>
            <person name="Suarez C.E."/>
            <person name="Ueti M.W."/>
            <person name="Nene V.M."/>
            <person name="Mealey R.H."/>
            <person name="Knowles D.P."/>
            <person name="Brayton K.A."/>
        </authorList>
    </citation>
    <scope>NUCLEOTIDE SEQUENCE [LARGE SCALE GENOMIC DNA]</scope>
    <source>
        <strain evidence="18 19">WA</strain>
    </source>
</reference>
<dbReference type="GO" id="GO:0020011">
    <property type="term" value="C:apicoplast"/>
    <property type="evidence" value="ECO:0007669"/>
    <property type="project" value="UniProtKB-SubCell"/>
</dbReference>
<keyword evidence="8 14" id="KW-0808">Transferase</keyword>
<dbReference type="Proteomes" id="UP000031512">
    <property type="component" value="Unassembled WGS sequence"/>
</dbReference>
<organism evidence="18 19">
    <name type="scientific">Theileria equi strain WA</name>
    <dbReference type="NCBI Taxonomy" id="1537102"/>
    <lineage>
        <taxon>Eukaryota</taxon>
        <taxon>Sar</taxon>
        <taxon>Alveolata</taxon>
        <taxon>Apicomplexa</taxon>
        <taxon>Aconoidasida</taxon>
        <taxon>Piroplasmida</taxon>
        <taxon>Theileriidae</taxon>
        <taxon>Theileria</taxon>
    </lineage>
</organism>
<dbReference type="STRING" id="1537102.L1L9M4"/>
<proteinExistence type="inferred from homology"/>
<dbReference type="PANTHER" id="PTHR20856">
    <property type="entry name" value="DNA-DIRECTED RNA POLYMERASE I SUBUNIT 2"/>
    <property type="match status" value="1"/>
</dbReference>
<keyword evidence="6 14" id="KW-0240">DNA-directed RNA polymerase</keyword>
<dbReference type="eggNOG" id="KOG0214">
    <property type="taxonomic scope" value="Eukaryota"/>
</dbReference>
<evidence type="ECO:0000256" key="5">
    <source>
        <dbReference type="ARBA" id="ARBA00021955"/>
    </source>
</evidence>
<evidence type="ECO:0000256" key="12">
    <source>
        <dbReference type="ARBA" id="ARBA00026088"/>
    </source>
</evidence>
<dbReference type="OrthoDB" id="35661at2759"/>
<keyword evidence="10" id="KW-0933">Apicoplast</keyword>
<protein>
    <recommendedName>
        <fullName evidence="5 14">DNA-directed RNA polymerase subunit beta</fullName>
        <ecNumber evidence="4 14">2.7.7.6</ecNumber>
    </recommendedName>
</protein>
<evidence type="ECO:0000259" key="17">
    <source>
        <dbReference type="Pfam" id="PF04565"/>
    </source>
</evidence>
<evidence type="ECO:0000256" key="9">
    <source>
        <dbReference type="ARBA" id="ARBA00022695"/>
    </source>
</evidence>
<dbReference type="Gene3D" id="3.90.1100.10">
    <property type="match status" value="1"/>
</dbReference>
<dbReference type="InterPro" id="IPR007641">
    <property type="entry name" value="RNA_pol_Rpb2_7"/>
</dbReference>
<dbReference type="GeneID" id="15842127"/>
<comment type="catalytic activity">
    <reaction evidence="14">
        <text>RNA(n) + a ribonucleoside 5'-triphosphate = RNA(n+1) + diphosphate</text>
        <dbReference type="Rhea" id="RHEA:21248"/>
        <dbReference type="Rhea" id="RHEA-COMP:14527"/>
        <dbReference type="Rhea" id="RHEA-COMP:17342"/>
        <dbReference type="ChEBI" id="CHEBI:33019"/>
        <dbReference type="ChEBI" id="CHEBI:61557"/>
        <dbReference type="ChEBI" id="CHEBI:140395"/>
        <dbReference type="EC" id="2.7.7.6"/>
    </reaction>
</comment>
<dbReference type="GO" id="GO:0003899">
    <property type="term" value="F:DNA-directed RNA polymerase activity"/>
    <property type="evidence" value="ECO:0007669"/>
    <property type="project" value="UniProtKB-EC"/>
</dbReference>
<keyword evidence="11 14" id="KW-0804">Transcription</keyword>
<keyword evidence="9 14" id="KW-0548">Nucleotidyltransferase</keyword>
<dbReference type="PROSITE" id="PS01166">
    <property type="entry name" value="RNA_POL_BETA"/>
    <property type="match status" value="1"/>
</dbReference>
<dbReference type="Gene3D" id="2.40.270.10">
    <property type="entry name" value="DNA-directed RNA polymerase, subunit 2, domain 6"/>
    <property type="match status" value="1"/>
</dbReference>
<evidence type="ECO:0000256" key="4">
    <source>
        <dbReference type="ARBA" id="ARBA00012418"/>
    </source>
</evidence>
<dbReference type="Gene3D" id="3.90.1800.10">
    <property type="entry name" value="RNA polymerase alpha subunit dimerisation domain"/>
    <property type="match status" value="1"/>
</dbReference>
<dbReference type="InterPro" id="IPR007645">
    <property type="entry name" value="RNA_pol_Rpb2_3"/>
</dbReference>
<comment type="function">
    <text evidence="1 14">DNA-dependent RNA polymerase catalyzes the transcription of DNA into RNA using the four ribonucleoside triphosphates as substrates.</text>
</comment>
<evidence type="ECO:0000256" key="2">
    <source>
        <dbReference type="ARBA" id="ARBA00004467"/>
    </source>
</evidence>
<keyword evidence="19" id="KW-1185">Reference proteome</keyword>
<dbReference type="GO" id="GO:0000428">
    <property type="term" value="C:DNA-directed RNA polymerase complex"/>
    <property type="evidence" value="ECO:0007669"/>
    <property type="project" value="UniProtKB-KW"/>
</dbReference>
<evidence type="ECO:0000313" key="18">
    <source>
        <dbReference type="EMBL" id="EKX71964.1"/>
    </source>
</evidence>
<evidence type="ECO:0000256" key="3">
    <source>
        <dbReference type="ARBA" id="ARBA00006835"/>
    </source>
</evidence>
<evidence type="ECO:0000259" key="16">
    <source>
        <dbReference type="Pfam" id="PF04560"/>
    </source>
</evidence>
<dbReference type="Pfam" id="PF04565">
    <property type="entry name" value="RNA_pol_Rpb2_3"/>
    <property type="match status" value="1"/>
</dbReference>
<dbReference type="EMBL" id="ACOU01000009">
    <property type="protein sequence ID" value="EKX71964.1"/>
    <property type="molecule type" value="Genomic_DNA"/>
</dbReference>
<dbReference type="Pfam" id="PF00562">
    <property type="entry name" value="RNA_pol_Rpb2_6"/>
    <property type="match status" value="1"/>
</dbReference>
<dbReference type="RefSeq" id="XP_025033557.1">
    <property type="nucleotide sequence ID" value="NW_004675960.1"/>
</dbReference>
<accession>L1L9M4</accession>
<evidence type="ECO:0000256" key="1">
    <source>
        <dbReference type="ARBA" id="ARBA00004026"/>
    </source>
</evidence>
<comment type="subcellular location">
    <subcellularLocation>
        <location evidence="2">Plastid</location>
        <location evidence="2">Apicoplast</location>
    </subcellularLocation>
</comment>
<dbReference type="EC" id="2.7.7.6" evidence="4 14"/>
<feature type="domain" description="RNA polymerase Rpb2" evidence="17">
    <location>
        <begin position="320"/>
        <end position="383"/>
    </location>
</feature>
<evidence type="ECO:0000313" key="19">
    <source>
        <dbReference type="Proteomes" id="UP000031512"/>
    </source>
</evidence>
<dbReference type="GO" id="GO:0003677">
    <property type="term" value="F:DNA binding"/>
    <property type="evidence" value="ECO:0007669"/>
    <property type="project" value="InterPro"/>
</dbReference>
<sequence>MYNSFFLSPSVFSYFDYFFNNLDLLFKRTISFIRGGREKVYNKGVKFTPYINHVSVKFNSEDVDDSFNYYLDKNFTSCYVVCVPLKFSFNSVKEFYVNYNILNIPKISPSGEVILKGYNRVSILYVKSSVKCVSFVFCGVEAKRYIIKFQSDVWFSCVLDGFGFLRFCIYSTSYKGFDGVVGGFSRFFYFLGLNCSCGDVAFLSSLCFDEDKFSYFFRYSRDFYLRSFLFDFVSVEVVNVFSRLLNVGYLNKLSLGGDGVSTKYVNSLTDIVFGLVRYSFSFRRFIRYFRFLLDCYESEEESFSVVLFKENLLVNPVLHYANQLNTLSCIHDKFKINVFGYSSSSSNSFIVSPSFRGVKSEYFGFINMLYTSDGETCGLLSLITSGVVLCDFKLRAYSSVSGLSSESLAFSLDVFSRALVNVGVKEFNFRKVKGSLSRFKGYETYFNGRFKDGNVSFEGSGFGVTSGLSSVLSITELVIPFLFNDDPCRGLMGSKMHMQALPLVYSSVPYVFTKYNQVTDAISSRCVYSSCVGVVVEVTSYSVSVQDEQDRFVDYHFSPFNISDYDSYSCYTPIVREGERVDIGQILAVPRDVENLEYSVGFNNVVNYGMYYGYEHEDAVIVNKSLLFDDVLTSVSFDVYEMYLSIDHFKYVELTLPRLRKYNRWFVKAKRASGFFSKVRYVFEDYVLMSKIRYEVSSFEGKRRVKLVRKVFYKNRKLCTSRYYVKVKTGGEGRIVQSCVLSYNRFRQLDSGFTARNFVYLYIRFFVSKVDRVNVGDKVCGRHGNKGVISKIVDAVDMPYTSFDLCPSSVTSPIGALARMNVGQFLEGHCGYNGGLLGCRVKAPVNVKQSCLFSFISLFSDRLWGSFYGGLVNGSECVLKDFKTGYRLKSYAHLALSYCLKLMHTSKSKHQYRSVGRYSFVTQQPVQGRSNKGSQRFGEMEVWALEAHGVSYNLREMAYVKTNYKAFISFGSFGGCSEIFKSLVLELKNVLIDIRVSEVSKFSPGFFTNV</sequence>
<dbReference type="SUPFAM" id="SSF64484">
    <property type="entry name" value="beta and beta-prime subunits of DNA dependent RNA-polymerase"/>
    <property type="match status" value="1"/>
</dbReference>
<dbReference type="InterPro" id="IPR015712">
    <property type="entry name" value="DNA-dir_RNA_pol_su2"/>
</dbReference>
<evidence type="ECO:0000256" key="10">
    <source>
        <dbReference type="ARBA" id="ARBA00022887"/>
    </source>
</evidence>
<dbReference type="GO" id="GO:0006351">
    <property type="term" value="P:DNA-templated transcription"/>
    <property type="evidence" value="ECO:0007669"/>
    <property type="project" value="InterPro"/>
</dbReference>
<gene>
    <name evidence="18" type="ORF">BEWA_051140</name>
</gene>
<name>L1L9M4_THEEQ</name>